<evidence type="ECO:0000256" key="1">
    <source>
        <dbReference type="SAM" id="Phobius"/>
    </source>
</evidence>
<feature type="transmembrane region" description="Helical" evidence="1">
    <location>
        <begin position="7"/>
        <end position="31"/>
    </location>
</feature>
<protein>
    <recommendedName>
        <fullName evidence="2">Bacterial sugar transferase domain-containing protein</fullName>
    </recommendedName>
</protein>
<feature type="non-terminal residue" evidence="3">
    <location>
        <position position="71"/>
    </location>
</feature>
<dbReference type="InterPro" id="IPR003362">
    <property type="entry name" value="Bact_transf"/>
</dbReference>
<dbReference type="PANTHER" id="PTHR30576:SF0">
    <property type="entry name" value="UNDECAPRENYL-PHOSPHATE N-ACETYLGALACTOSAMINYL 1-PHOSPHATE TRANSFERASE-RELATED"/>
    <property type="match status" value="1"/>
</dbReference>
<dbReference type="AlphaFoldDB" id="A0A382F461"/>
<dbReference type="PANTHER" id="PTHR30576">
    <property type="entry name" value="COLANIC BIOSYNTHESIS UDP-GLUCOSE LIPID CARRIER TRANSFERASE"/>
    <property type="match status" value="1"/>
</dbReference>
<sequence>MNSYKTLFDLTILTCTHVVLAPVFVILWIFIPTAIWLEDRGPVFYTQYRLGRNGKLFKLYKFRSMIPEAER</sequence>
<dbReference type="EMBL" id="UINC01047505">
    <property type="protein sequence ID" value="SVB56857.1"/>
    <property type="molecule type" value="Genomic_DNA"/>
</dbReference>
<name>A0A382F461_9ZZZZ</name>
<proteinExistence type="predicted"/>
<keyword evidence="1" id="KW-0812">Transmembrane</keyword>
<reference evidence="3" key="1">
    <citation type="submission" date="2018-05" db="EMBL/GenBank/DDBJ databases">
        <authorList>
            <person name="Lanie J.A."/>
            <person name="Ng W.-L."/>
            <person name="Kazmierczak K.M."/>
            <person name="Andrzejewski T.M."/>
            <person name="Davidsen T.M."/>
            <person name="Wayne K.J."/>
            <person name="Tettelin H."/>
            <person name="Glass J.I."/>
            <person name="Rusch D."/>
            <person name="Podicherti R."/>
            <person name="Tsui H.-C.T."/>
            <person name="Winkler M.E."/>
        </authorList>
    </citation>
    <scope>NUCLEOTIDE SEQUENCE</scope>
</reference>
<dbReference type="GO" id="GO:0016780">
    <property type="term" value="F:phosphotransferase activity, for other substituted phosphate groups"/>
    <property type="evidence" value="ECO:0007669"/>
    <property type="project" value="TreeGrafter"/>
</dbReference>
<evidence type="ECO:0000313" key="3">
    <source>
        <dbReference type="EMBL" id="SVB56857.1"/>
    </source>
</evidence>
<gene>
    <name evidence="3" type="ORF">METZ01_LOCUS209711</name>
</gene>
<keyword evidence="1" id="KW-1133">Transmembrane helix</keyword>
<evidence type="ECO:0000259" key="2">
    <source>
        <dbReference type="Pfam" id="PF02397"/>
    </source>
</evidence>
<dbReference type="Pfam" id="PF02397">
    <property type="entry name" value="Bac_transf"/>
    <property type="match status" value="1"/>
</dbReference>
<organism evidence="3">
    <name type="scientific">marine metagenome</name>
    <dbReference type="NCBI Taxonomy" id="408172"/>
    <lineage>
        <taxon>unclassified sequences</taxon>
        <taxon>metagenomes</taxon>
        <taxon>ecological metagenomes</taxon>
    </lineage>
</organism>
<feature type="domain" description="Bacterial sugar transferase" evidence="2">
    <location>
        <begin position="5"/>
        <end position="70"/>
    </location>
</feature>
<keyword evidence="1" id="KW-0472">Membrane</keyword>
<accession>A0A382F461</accession>